<keyword evidence="2" id="KW-1185">Reference proteome</keyword>
<dbReference type="KEGG" id="ovi:T265_04968"/>
<dbReference type="GeneID" id="20319150"/>
<proteinExistence type="predicted"/>
<dbReference type="RefSeq" id="XP_009168109.1">
    <property type="nucleotide sequence ID" value="XM_009169845.1"/>
</dbReference>
<dbReference type="Proteomes" id="UP000054324">
    <property type="component" value="Unassembled WGS sequence"/>
</dbReference>
<evidence type="ECO:0000313" key="2">
    <source>
        <dbReference type="Proteomes" id="UP000054324"/>
    </source>
</evidence>
<gene>
    <name evidence="1" type="ORF">T265_04968</name>
</gene>
<dbReference type="AlphaFoldDB" id="A0A074ZLB1"/>
<sequence>MSPKKDETGRGLSKRFQQPSRSLLRLDWTIVQLCIGPLASCSAHYGISKGTVALHSPFWRQRKTITTVVTVFHKVVPESSVRMCAADPLSHVRSRPVCGASLDLFSHGFHVIARTMRITRPSSKGTTATHATELSFCSPLFGVRTLTLHSVESTESLVYDVLQLNVLHTGRLMIQLARYSRYRRIFSSRKLLTRLMKTLPQPTTGFALRGAHQSMVTNIKRECKR</sequence>
<evidence type="ECO:0000313" key="1">
    <source>
        <dbReference type="EMBL" id="KER28133.1"/>
    </source>
</evidence>
<name>A0A074ZLB1_OPIVI</name>
<accession>A0A074ZLB1</accession>
<protein>
    <submittedName>
        <fullName evidence="1">Uncharacterized protein</fullName>
    </submittedName>
</protein>
<organism evidence="1 2">
    <name type="scientific">Opisthorchis viverrini</name>
    <name type="common">Southeast Asian liver fluke</name>
    <dbReference type="NCBI Taxonomy" id="6198"/>
    <lineage>
        <taxon>Eukaryota</taxon>
        <taxon>Metazoa</taxon>
        <taxon>Spiralia</taxon>
        <taxon>Lophotrochozoa</taxon>
        <taxon>Platyhelminthes</taxon>
        <taxon>Trematoda</taxon>
        <taxon>Digenea</taxon>
        <taxon>Opisthorchiida</taxon>
        <taxon>Opisthorchiata</taxon>
        <taxon>Opisthorchiidae</taxon>
        <taxon>Opisthorchis</taxon>
    </lineage>
</organism>
<dbReference type="EMBL" id="KL596706">
    <property type="protein sequence ID" value="KER28133.1"/>
    <property type="molecule type" value="Genomic_DNA"/>
</dbReference>
<dbReference type="CTD" id="20319150"/>
<reference evidence="1 2" key="1">
    <citation type="submission" date="2013-11" db="EMBL/GenBank/DDBJ databases">
        <title>Opisthorchis viverrini - life in the bile duct.</title>
        <authorList>
            <person name="Young N.D."/>
            <person name="Nagarajan N."/>
            <person name="Lin S.J."/>
            <person name="Korhonen P.K."/>
            <person name="Jex A.R."/>
            <person name="Hall R.S."/>
            <person name="Safavi-Hemami H."/>
            <person name="Kaewkong W."/>
            <person name="Bertrand D."/>
            <person name="Gao S."/>
            <person name="Seet Q."/>
            <person name="Wongkham S."/>
            <person name="Teh B.T."/>
            <person name="Wongkham C."/>
            <person name="Intapan P.M."/>
            <person name="Maleewong W."/>
            <person name="Yang X."/>
            <person name="Hu M."/>
            <person name="Wang Z."/>
            <person name="Hofmann A."/>
            <person name="Sternberg P.W."/>
            <person name="Tan P."/>
            <person name="Wang J."/>
            <person name="Gasser R.B."/>
        </authorList>
    </citation>
    <scope>NUCLEOTIDE SEQUENCE [LARGE SCALE GENOMIC DNA]</scope>
</reference>